<accession>A0A1M5FLL6</accession>
<evidence type="ECO:0000256" key="1">
    <source>
        <dbReference type="ARBA" id="ARBA00023015"/>
    </source>
</evidence>
<dbReference type="SUPFAM" id="SSF46689">
    <property type="entry name" value="Homeodomain-like"/>
    <property type="match status" value="2"/>
</dbReference>
<dbReference type="SMART" id="SM00342">
    <property type="entry name" value="HTH_ARAC"/>
    <property type="match status" value="1"/>
</dbReference>
<dbReference type="GO" id="GO:0043565">
    <property type="term" value="F:sequence-specific DNA binding"/>
    <property type="evidence" value="ECO:0007669"/>
    <property type="project" value="InterPro"/>
</dbReference>
<protein>
    <submittedName>
        <fullName evidence="5">AraC family transcriptional regulator</fullName>
    </submittedName>
</protein>
<dbReference type="RefSeq" id="WP_072962237.1">
    <property type="nucleotide sequence ID" value="NZ_FQUH01000020.1"/>
</dbReference>
<dbReference type="InterPro" id="IPR020449">
    <property type="entry name" value="Tscrpt_reg_AraC-type_HTH"/>
</dbReference>
<dbReference type="EMBL" id="FQUH01000020">
    <property type="protein sequence ID" value="SHF92319.1"/>
    <property type="molecule type" value="Genomic_DNA"/>
</dbReference>
<keyword evidence="6" id="KW-1185">Reference proteome</keyword>
<dbReference type="PROSITE" id="PS01124">
    <property type="entry name" value="HTH_ARAC_FAMILY_2"/>
    <property type="match status" value="1"/>
</dbReference>
<dbReference type="PANTHER" id="PTHR46796:SF6">
    <property type="entry name" value="ARAC SUBFAMILY"/>
    <property type="match status" value="1"/>
</dbReference>
<organism evidence="5 6">
    <name type="scientific">Vibrio gazogenes DSM 21264 = NBRC 103151</name>
    <dbReference type="NCBI Taxonomy" id="1123492"/>
    <lineage>
        <taxon>Bacteria</taxon>
        <taxon>Pseudomonadati</taxon>
        <taxon>Pseudomonadota</taxon>
        <taxon>Gammaproteobacteria</taxon>
        <taxon>Vibrionales</taxon>
        <taxon>Vibrionaceae</taxon>
        <taxon>Vibrio</taxon>
    </lineage>
</organism>
<proteinExistence type="predicted"/>
<gene>
    <name evidence="5" type="ORF">SAMN02745781_03520</name>
</gene>
<evidence type="ECO:0000259" key="4">
    <source>
        <dbReference type="PROSITE" id="PS01124"/>
    </source>
</evidence>
<evidence type="ECO:0000256" key="2">
    <source>
        <dbReference type="ARBA" id="ARBA00023125"/>
    </source>
</evidence>
<dbReference type="Pfam" id="PF12833">
    <property type="entry name" value="HTH_18"/>
    <property type="match status" value="1"/>
</dbReference>
<name>A0A1M5FLL6_VIBGA</name>
<dbReference type="InterPro" id="IPR018062">
    <property type="entry name" value="HTH_AraC-typ_CS"/>
</dbReference>
<evidence type="ECO:0000313" key="6">
    <source>
        <dbReference type="Proteomes" id="UP000184159"/>
    </source>
</evidence>
<evidence type="ECO:0000256" key="3">
    <source>
        <dbReference type="ARBA" id="ARBA00023163"/>
    </source>
</evidence>
<dbReference type="Gene3D" id="1.10.10.60">
    <property type="entry name" value="Homeodomain-like"/>
    <property type="match status" value="2"/>
</dbReference>
<dbReference type="InterPro" id="IPR050204">
    <property type="entry name" value="AraC_XylS_family_regulators"/>
</dbReference>
<keyword evidence="3" id="KW-0804">Transcription</keyword>
<keyword evidence="2" id="KW-0238">DNA-binding</keyword>
<dbReference type="PANTHER" id="PTHR46796">
    <property type="entry name" value="HTH-TYPE TRANSCRIPTIONAL ACTIVATOR RHAS-RELATED"/>
    <property type="match status" value="1"/>
</dbReference>
<sequence length="293" mass="33418">MSKPYRMIECLQQYQAEQLDTTILENGIGMSSWYNQHALVDVDSPDHHTLSLYTKDGYQSFLKTPHGWRNGGRPDRLCLMPKDYSSVWDIRGAISFVHFYFTDQHLSDVAESVWDKSPYGLSIDERIFADDPQITTLYRQFLLNLSWHDSADRLALSSATTLLLTHLVRHYTNFKWHPLPVTGGLAPFQLARVKGYIDANLSANIQLSDLAAVANLSEYHFARMFKQSAGLTPHQYVMQQRLLLAKTLLKKTDLSLVTIALQCGFSSSGHFSNRFKLASGCTPSQYRQNYITR</sequence>
<dbReference type="PROSITE" id="PS00041">
    <property type="entry name" value="HTH_ARAC_FAMILY_1"/>
    <property type="match status" value="1"/>
</dbReference>
<dbReference type="Proteomes" id="UP000184159">
    <property type="component" value="Unassembled WGS sequence"/>
</dbReference>
<keyword evidence="1" id="KW-0805">Transcription regulation</keyword>
<dbReference type="InterPro" id="IPR018060">
    <property type="entry name" value="HTH_AraC"/>
</dbReference>
<reference evidence="6" key="1">
    <citation type="submission" date="2016-11" db="EMBL/GenBank/DDBJ databases">
        <authorList>
            <person name="Varghese N."/>
            <person name="Submissions S."/>
        </authorList>
    </citation>
    <scope>NUCLEOTIDE SEQUENCE [LARGE SCALE GENOMIC DNA]</scope>
    <source>
        <strain evidence="6">DSM 21264</strain>
    </source>
</reference>
<dbReference type="PRINTS" id="PR00032">
    <property type="entry name" value="HTHARAC"/>
</dbReference>
<evidence type="ECO:0000313" key="5">
    <source>
        <dbReference type="EMBL" id="SHF92319.1"/>
    </source>
</evidence>
<dbReference type="AlphaFoldDB" id="A0A1M5FLL6"/>
<dbReference type="GO" id="GO:0003700">
    <property type="term" value="F:DNA-binding transcription factor activity"/>
    <property type="evidence" value="ECO:0007669"/>
    <property type="project" value="InterPro"/>
</dbReference>
<feature type="domain" description="HTH araC/xylS-type" evidence="4">
    <location>
        <begin position="191"/>
        <end position="289"/>
    </location>
</feature>
<dbReference type="InterPro" id="IPR009057">
    <property type="entry name" value="Homeodomain-like_sf"/>
</dbReference>